<dbReference type="EMBL" id="FNPI01000004">
    <property type="protein sequence ID" value="SDY85842.1"/>
    <property type="molecule type" value="Genomic_DNA"/>
</dbReference>
<dbReference type="AlphaFoldDB" id="A0A1H3NAC8"/>
<organism evidence="3 4">
    <name type="scientific">Evansella caseinilytica</name>
    <dbReference type="NCBI Taxonomy" id="1503961"/>
    <lineage>
        <taxon>Bacteria</taxon>
        <taxon>Bacillati</taxon>
        <taxon>Bacillota</taxon>
        <taxon>Bacilli</taxon>
        <taxon>Bacillales</taxon>
        <taxon>Bacillaceae</taxon>
        <taxon>Evansella</taxon>
    </lineage>
</organism>
<evidence type="ECO:0000313" key="4">
    <source>
        <dbReference type="Proteomes" id="UP000198935"/>
    </source>
</evidence>
<accession>A0A1H3NAC8</accession>
<name>A0A1H3NAC8_9BACI</name>
<dbReference type="Pfam" id="PF01558">
    <property type="entry name" value="POR"/>
    <property type="match status" value="1"/>
</dbReference>
<feature type="domain" description="Pyruvate/ketoisovalerate oxidoreductase catalytic" evidence="2">
    <location>
        <begin position="11"/>
        <end position="173"/>
    </location>
</feature>
<evidence type="ECO:0000313" key="3">
    <source>
        <dbReference type="EMBL" id="SDY85842.1"/>
    </source>
</evidence>
<dbReference type="Gene3D" id="3.40.920.10">
    <property type="entry name" value="Pyruvate-ferredoxin oxidoreductase, PFOR, domain III"/>
    <property type="match status" value="1"/>
</dbReference>
<dbReference type="SUPFAM" id="SSF53323">
    <property type="entry name" value="Pyruvate-ferredoxin oxidoreductase, PFOR, domain III"/>
    <property type="match status" value="1"/>
</dbReference>
<sequence>MVEELIIAGFGGQGVMSMGQLLAYGAMEEGKHVSWLPSYGPEQRGGTANVSVVISPQAVGSPVIDFPTSAIVLNTPSFERFAPLVRSGGKMFIQSDLVDCTTQREDIHCYSIPASSIAEKLGNQRVAGTVLLGAFIEKTGILSKGSLTAALNQVFGEKKKHLLPLNIAALEAGQRYICDF</sequence>
<protein>
    <submittedName>
        <fullName evidence="3">2-oxoglutarate ferredoxin oxidoreductase subunit gamma</fullName>
    </submittedName>
</protein>
<dbReference type="OrthoDB" id="9789125at2"/>
<dbReference type="PANTHER" id="PTHR42730:SF1">
    <property type="entry name" value="2-OXOGLUTARATE SYNTHASE SUBUNIT KORC"/>
    <property type="match status" value="1"/>
</dbReference>
<proteinExistence type="predicted"/>
<gene>
    <name evidence="3" type="ORF">SAMN05421736_1045</name>
</gene>
<keyword evidence="1" id="KW-0560">Oxidoreductase</keyword>
<evidence type="ECO:0000259" key="2">
    <source>
        <dbReference type="Pfam" id="PF01558"/>
    </source>
</evidence>
<dbReference type="PANTHER" id="PTHR42730">
    <property type="entry name" value="2-OXOGLUTARATE SYNTHASE SUBUNIT KORC"/>
    <property type="match status" value="1"/>
</dbReference>
<keyword evidence="4" id="KW-1185">Reference proteome</keyword>
<dbReference type="InterPro" id="IPR019752">
    <property type="entry name" value="Pyrv/ketoisovalerate_OxRed_cat"/>
</dbReference>
<dbReference type="GO" id="GO:0016903">
    <property type="term" value="F:oxidoreductase activity, acting on the aldehyde or oxo group of donors"/>
    <property type="evidence" value="ECO:0007669"/>
    <property type="project" value="InterPro"/>
</dbReference>
<dbReference type="InterPro" id="IPR052554">
    <property type="entry name" value="2-oxoglutarate_synth_KorC"/>
</dbReference>
<dbReference type="STRING" id="1503961.SAMN05421736_1045"/>
<reference evidence="4" key="1">
    <citation type="submission" date="2016-10" db="EMBL/GenBank/DDBJ databases">
        <authorList>
            <person name="Varghese N."/>
            <person name="Submissions S."/>
        </authorList>
    </citation>
    <scope>NUCLEOTIDE SEQUENCE [LARGE SCALE GENOMIC DNA]</scope>
    <source>
        <strain evidence="4">SP</strain>
    </source>
</reference>
<dbReference type="InterPro" id="IPR002869">
    <property type="entry name" value="Pyrv_flavodox_OxRed_cen"/>
</dbReference>
<dbReference type="Proteomes" id="UP000198935">
    <property type="component" value="Unassembled WGS sequence"/>
</dbReference>
<evidence type="ECO:0000256" key="1">
    <source>
        <dbReference type="ARBA" id="ARBA00023002"/>
    </source>
</evidence>